<dbReference type="InterPro" id="IPR039143">
    <property type="entry name" value="GNPNAT1-like"/>
</dbReference>
<accession>A0A0F6YKH6</accession>
<dbReference type="SUPFAM" id="SSF55729">
    <property type="entry name" value="Acyl-CoA N-acyltransferases (Nat)"/>
    <property type="match status" value="1"/>
</dbReference>
<feature type="domain" description="N-acetyltransferase" evidence="1">
    <location>
        <begin position="17"/>
        <end position="158"/>
    </location>
</feature>
<evidence type="ECO:0000313" key="3">
    <source>
        <dbReference type="Proteomes" id="UP000034883"/>
    </source>
</evidence>
<gene>
    <name evidence="2" type="ORF">DB32_006306</name>
</gene>
<dbReference type="PROSITE" id="PS51186">
    <property type="entry name" value="GNAT"/>
    <property type="match status" value="1"/>
</dbReference>
<name>A0A0F6YKH6_9BACT</name>
<proteinExistence type="predicted"/>
<dbReference type="Pfam" id="PF13673">
    <property type="entry name" value="Acetyltransf_10"/>
    <property type="match status" value="1"/>
</dbReference>
<organism evidence="2 3">
    <name type="scientific">Sandaracinus amylolyticus</name>
    <dbReference type="NCBI Taxonomy" id="927083"/>
    <lineage>
        <taxon>Bacteria</taxon>
        <taxon>Pseudomonadati</taxon>
        <taxon>Myxococcota</taxon>
        <taxon>Polyangia</taxon>
        <taxon>Polyangiales</taxon>
        <taxon>Sandaracinaceae</taxon>
        <taxon>Sandaracinus</taxon>
    </lineage>
</organism>
<dbReference type="PANTHER" id="PTHR13355">
    <property type="entry name" value="GLUCOSAMINE 6-PHOSPHATE N-ACETYLTRANSFERASE"/>
    <property type="match status" value="1"/>
</dbReference>
<reference evidence="2 3" key="1">
    <citation type="submission" date="2015-03" db="EMBL/GenBank/DDBJ databases">
        <title>Genome assembly of Sandaracinus amylolyticus DSM 53668.</title>
        <authorList>
            <person name="Sharma G."/>
            <person name="Subramanian S."/>
        </authorList>
    </citation>
    <scope>NUCLEOTIDE SEQUENCE [LARGE SCALE GENOMIC DNA]</scope>
    <source>
        <strain evidence="2 3">DSM 53668</strain>
    </source>
</reference>
<dbReference type="PANTHER" id="PTHR13355:SF11">
    <property type="entry name" value="GLUCOSAMINE 6-PHOSPHATE N-ACETYLTRANSFERASE"/>
    <property type="match status" value="1"/>
</dbReference>
<dbReference type="EMBL" id="CP011125">
    <property type="protein sequence ID" value="AKF09157.1"/>
    <property type="molecule type" value="Genomic_DNA"/>
</dbReference>
<dbReference type="KEGG" id="samy:DB32_006306"/>
<dbReference type="InterPro" id="IPR016181">
    <property type="entry name" value="Acyl_CoA_acyltransferase"/>
</dbReference>
<dbReference type="GO" id="GO:0004343">
    <property type="term" value="F:glucosamine 6-phosphate N-acetyltransferase activity"/>
    <property type="evidence" value="ECO:0007669"/>
    <property type="project" value="TreeGrafter"/>
</dbReference>
<dbReference type="Gene3D" id="3.40.630.30">
    <property type="match status" value="1"/>
</dbReference>
<dbReference type="CDD" id="cd04301">
    <property type="entry name" value="NAT_SF"/>
    <property type="match status" value="1"/>
</dbReference>
<dbReference type="STRING" id="927083.DB32_006306"/>
<protein>
    <submittedName>
        <fullName evidence="2">ElaA protein</fullName>
    </submittedName>
</protein>
<dbReference type="AlphaFoldDB" id="A0A0F6YKH6"/>
<dbReference type="Proteomes" id="UP000034883">
    <property type="component" value="Chromosome"/>
</dbReference>
<keyword evidence="3" id="KW-1185">Reference proteome</keyword>
<dbReference type="InterPro" id="IPR000182">
    <property type="entry name" value="GNAT_dom"/>
</dbReference>
<evidence type="ECO:0000313" key="2">
    <source>
        <dbReference type="EMBL" id="AKF09157.1"/>
    </source>
</evidence>
<sequence length="158" mass="17439">MVPGARPGAVVTRFEELAWDQLSAHALYEALALRQRVFVVEQDCVYLDADGKDRIARHLFAWEGAQLVAYARLLPEGARFAERSIGRVVVAPEARGRGLARTLMERAIASIREAHGPVPIALSAQAHLERFYASLGFARTSAVYDEDGIPHVDMRNDA</sequence>
<evidence type="ECO:0000259" key="1">
    <source>
        <dbReference type="PROSITE" id="PS51186"/>
    </source>
</evidence>